<dbReference type="Gene3D" id="3.20.20.450">
    <property type="entry name" value="EAL domain"/>
    <property type="match status" value="1"/>
</dbReference>
<reference evidence="2 3" key="1">
    <citation type="submission" date="2017-04" db="EMBL/GenBank/DDBJ databases">
        <title>Accumulation and expression of multiple antibiotic resistance genes in Arcobacter cryaerophilus that thrives in sewage.</title>
        <authorList>
            <person name="Millar J.A."/>
            <person name="Raghavan R."/>
        </authorList>
    </citation>
    <scope>NUCLEOTIDE SEQUENCE [LARGE SCALE GENOMIC DNA]</scope>
    <source>
        <strain evidence="2 3">AZT-1</strain>
    </source>
</reference>
<comment type="caution">
    <text evidence="2">The sequence shown here is derived from an EMBL/GenBank/DDBJ whole genome shotgun (WGS) entry which is preliminary data.</text>
</comment>
<gene>
    <name evidence="2" type="ORF">AS859_06150</name>
</gene>
<dbReference type="EMBL" id="LNTC01000066">
    <property type="protein sequence ID" value="OQR41368.1"/>
    <property type="molecule type" value="Genomic_DNA"/>
</dbReference>
<evidence type="ECO:0000259" key="1">
    <source>
        <dbReference type="PROSITE" id="PS50883"/>
    </source>
</evidence>
<evidence type="ECO:0000313" key="2">
    <source>
        <dbReference type="EMBL" id="OQR41368.1"/>
    </source>
</evidence>
<name>A0A1V9VC34_9BACT</name>
<organism evidence="2 3">
    <name type="scientific">Aliarcobacter cryaerophilus</name>
    <dbReference type="NCBI Taxonomy" id="28198"/>
    <lineage>
        <taxon>Bacteria</taxon>
        <taxon>Pseudomonadati</taxon>
        <taxon>Campylobacterota</taxon>
        <taxon>Epsilonproteobacteria</taxon>
        <taxon>Campylobacterales</taxon>
        <taxon>Arcobacteraceae</taxon>
        <taxon>Aliarcobacter</taxon>
    </lineage>
</organism>
<sequence length="60" mass="7056">QSKDLEIIVKTISNIAKEFDIKTVAEFVANEHIYNKVKELNIDYSQGYFFDKPLKYEDIV</sequence>
<dbReference type="Pfam" id="PF00563">
    <property type="entry name" value="EAL"/>
    <property type="match status" value="1"/>
</dbReference>
<proteinExistence type="predicted"/>
<protein>
    <submittedName>
        <fullName evidence="2">Diguanylate cyclase</fullName>
    </submittedName>
</protein>
<feature type="non-terminal residue" evidence="2">
    <location>
        <position position="1"/>
    </location>
</feature>
<dbReference type="AlphaFoldDB" id="A0A1V9VC34"/>
<dbReference type="Proteomes" id="UP000192599">
    <property type="component" value="Unassembled WGS sequence"/>
</dbReference>
<dbReference type="PROSITE" id="PS50883">
    <property type="entry name" value="EAL"/>
    <property type="match status" value="1"/>
</dbReference>
<dbReference type="SUPFAM" id="SSF141868">
    <property type="entry name" value="EAL domain-like"/>
    <property type="match status" value="1"/>
</dbReference>
<feature type="domain" description="EAL" evidence="1">
    <location>
        <begin position="1"/>
        <end position="60"/>
    </location>
</feature>
<dbReference type="InterPro" id="IPR001633">
    <property type="entry name" value="EAL_dom"/>
</dbReference>
<accession>A0A1V9VC34</accession>
<dbReference type="InterPro" id="IPR035919">
    <property type="entry name" value="EAL_sf"/>
</dbReference>
<evidence type="ECO:0000313" key="3">
    <source>
        <dbReference type="Proteomes" id="UP000192599"/>
    </source>
</evidence>